<dbReference type="RefSeq" id="WP_107892627.1">
    <property type="nucleotide sequence ID" value="NZ_NHSI01000051.1"/>
</dbReference>
<dbReference type="OrthoDB" id="5945995at2"/>
<comment type="caution">
    <text evidence="1">The sequence shown here is derived from an EMBL/GenBank/DDBJ whole genome shotgun (WGS) entry which is preliminary data.</text>
</comment>
<reference evidence="1 2" key="1">
    <citation type="submission" date="2018-04" db="EMBL/GenBank/DDBJ databases">
        <title>Genomic Encyclopedia of Archaeal and Bacterial Type Strains, Phase II (KMG-II): from individual species to whole genera.</title>
        <authorList>
            <person name="Goeker M."/>
        </authorList>
    </citation>
    <scope>NUCLEOTIDE SEQUENCE [LARGE SCALE GENOMIC DNA]</scope>
    <source>
        <strain evidence="1 2">DSM 18064</strain>
    </source>
</reference>
<dbReference type="InterPro" id="IPR023346">
    <property type="entry name" value="Lysozyme-like_dom_sf"/>
</dbReference>
<evidence type="ECO:0000313" key="2">
    <source>
        <dbReference type="Proteomes" id="UP000243859"/>
    </source>
</evidence>
<name>A0A2T5BRP4_9RHOB</name>
<accession>A0A2T5BRP4</accession>
<dbReference type="AlphaFoldDB" id="A0A2T5BRP4"/>
<keyword evidence="2" id="KW-1185">Reference proteome</keyword>
<dbReference type="SUPFAM" id="SSF53955">
    <property type="entry name" value="Lysozyme-like"/>
    <property type="match status" value="1"/>
</dbReference>
<evidence type="ECO:0000313" key="1">
    <source>
        <dbReference type="EMBL" id="PTN01959.1"/>
    </source>
</evidence>
<gene>
    <name evidence="1" type="ORF">C8N32_10983</name>
</gene>
<dbReference type="Proteomes" id="UP000243859">
    <property type="component" value="Unassembled WGS sequence"/>
</dbReference>
<evidence type="ECO:0008006" key="3">
    <source>
        <dbReference type="Google" id="ProtNLM"/>
    </source>
</evidence>
<proteinExistence type="predicted"/>
<protein>
    <recommendedName>
        <fullName evidence="3">Transglycosylase-like protein with SLT domain</fullName>
    </recommendedName>
</protein>
<dbReference type="EMBL" id="QAAA01000009">
    <property type="protein sequence ID" value="PTN01959.1"/>
    <property type="molecule type" value="Genomic_DNA"/>
</dbReference>
<organism evidence="1 2">
    <name type="scientific">Rhodovulum imhoffii</name>
    <dbReference type="NCBI Taxonomy" id="365340"/>
    <lineage>
        <taxon>Bacteria</taxon>
        <taxon>Pseudomonadati</taxon>
        <taxon>Pseudomonadota</taxon>
        <taxon>Alphaproteobacteria</taxon>
        <taxon>Rhodobacterales</taxon>
        <taxon>Paracoccaceae</taxon>
        <taxon>Rhodovulum</taxon>
    </lineage>
</organism>
<sequence>MVLSALQAWGRWWSGAAICGLVFPLIAVAAERDATSDICVSAAHFAARKTGVPVDVLLAISLTETGRAQDGRVRPWPWTVNIQGKGTWFETAQEALDYARRHRKAGARSFDMGCFQLNFRWHGAGFGSLDHMLDPEAGALYAARFLAGLYRETGSWSAAAGAYHSRTPKFATRYRKRFDRFLAGLSREDTRTSASARRVGGPQPLFRGAGAPARGSLVPVAPAGMPLIARIQGHE</sequence>